<dbReference type="EMBL" id="ML003831">
    <property type="protein sequence ID" value="RKP33477.1"/>
    <property type="molecule type" value="Genomic_DNA"/>
</dbReference>
<keyword evidence="3" id="KW-1185">Reference proteome</keyword>
<dbReference type="AlphaFoldDB" id="A0A4P9ZJS9"/>
<protein>
    <submittedName>
        <fullName evidence="2">Uncharacterized protein</fullName>
    </submittedName>
</protein>
<gene>
    <name evidence="2" type="ORF">BJ085DRAFT_27575</name>
</gene>
<keyword evidence="1" id="KW-0732">Signal</keyword>
<sequence>MYFIKVGLAFTLFLVATGQPLGNFVSSDLECGLQNFGQNPVADAAYLVQRVQDDLKVYVEVLGLANEIANYARPKYSKWENALQRATTSITGSEFGQMHVPQKPLLSWVRNGKTDCLYKFYAQFGQMVLDSPTRTAFFDQAPDSFRQLLDYLTKLENGIQDDSANTDLFSPMATQQQLQQTWENQVAKIQRNLLQDFITTHLNPVLLAAYADLNEPTEFITFMRGLLKINSLPSTPIIIQSQALVFLTTLDKSEFRELVVQMTNGLTVPTVGKVDCLDIVSIAGSDVSRLNLETATQNYKPDVLQCFNEFHMRPDLVVPHGDQLLVATMAQ</sequence>
<dbReference type="Proteomes" id="UP000268162">
    <property type="component" value="Unassembled WGS sequence"/>
</dbReference>
<organism evidence="2 3">
    <name type="scientific">Dimargaris cristalligena</name>
    <dbReference type="NCBI Taxonomy" id="215637"/>
    <lineage>
        <taxon>Eukaryota</taxon>
        <taxon>Fungi</taxon>
        <taxon>Fungi incertae sedis</taxon>
        <taxon>Zoopagomycota</taxon>
        <taxon>Kickxellomycotina</taxon>
        <taxon>Dimargaritomycetes</taxon>
        <taxon>Dimargaritales</taxon>
        <taxon>Dimargaritaceae</taxon>
        <taxon>Dimargaris</taxon>
    </lineage>
</organism>
<name>A0A4P9ZJS9_9FUNG</name>
<proteinExistence type="predicted"/>
<reference evidence="3" key="1">
    <citation type="journal article" date="2018" name="Nat. Microbiol.">
        <title>Leveraging single-cell genomics to expand the fungal tree of life.</title>
        <authorList>
            <person name="Ahrendt S.R."/>
            <person name="Quandt C.A."/>
            <person name="Ciobanu D."/>
            <person name="Clum A."/>
            <person name="Salamov A."/>
            <person name="Andreopoulos B."/>
            <person name="Cheng J.F."/>
            <person name="Woyke T."/>
            <person name="Pelin A."/>
            <person name="Henrissat B."/>
            <person name="Reynolds N.K."/>
            <person name="Benny G.L."/>
            <person name="Smith M.E."/>
            <person name="James T.Y."/>
            <person name="Grigoriev I.V."/>
        </authorList>
    </citation>
    <scope>NUCLEOTIDE SEQUENCE [LARGE SCALE GENOMIC DNA]</scope>
    <source>
        <strain evidence="3">RSA 468</strain>
    </source>
</reference>
<feature type="chain" id="PRO_5020626862" evidence="1">
    <location>
        <begin position="19"/>
        <end position="331"/>
    </location>
</feature>
<accession>A0A4P9ZJS9</accession>
<feature type="signal peptide" evidence="1">
    <location>
        <begin position="1"/>
        <end position="18"/>
    </location>
</feature>
<evidence type="ECO:0000313" key="2">
    <source>
        <dbReference type="EMBL" id="RKP33477.1"/>
    </source>
</evidence>
<evidence type="ECO:0000256" key="1">
    <source>
        <dbReference type="SAM" id="SignalP"/>
    </source>
</evidence>
<evidence type="ECO:0000313" key="3">
    <source>
        <dbReference type="Proteomes" id="UP000268162"/>
    </source>
</evidence>